<feature type="compositionally biased region" description="Polar residues" evidence="1">
    <location>
        <begin position="416"/>
        <end position="432"/>
    </location>
</feature>
<feature type="region of interest" description="Disordered" evidence="1">
    <location>
        <begin position="403"/>
        <end position="500"/>
    </location>
</feature>
<feature type="compositionally biased region" description="Polar residues" evidence="1">
    <location>
        <begin position="447"/>
        <end position="457"/>
    </location>
</feature>
<dbReference type="EMBL" id="KQ030534">
    <property type="protein sequence ID" value="KJZ73508.1"/>
    <property type="molecule type" value="Genomic_DNA"/>
</dbReference>
<feature type="compositionally biased region" description="Polar residues" evidence="1">
    <location>
        <begin position="579"/>
        <end position="588"/>
    </location>
</feature>
<feature type="region of interest" description="Disordered" evidence="1">
    <location>
        <begin position="568"/>
        <end position="629"/>
    </location>
</feature>
<accession>A0A0F7ZTQ2</accession>
<reference evidence="2 3" key="1">
    <citation type="journal article" date="2014" name="Genome Biol. Evol.">
        <title>Comparative genomics and transcriptomics analyses reveal divergent lifestyle features of nematode endoparasitic fungus Hirsutella minnesotensis.</title>
        <authorList>
            <person name="Lai Y."/>
            <person name="Liu K."/>
            <person name="Zhang X."/>
            <person name="Zhang X."/>
            <person name="Li K."/>
            <person name="Wang N."/>
            <person name="Shu C."/>
            <person name="Wu Y."/>
            <person name="Wang C."/>
            <person name="Bushley K.E."/>
            <person name="Xiang M."/>
            <person name="Liu X."/>
        </authorList>
    </citation>
    <scope>NUCLEOTIDE SEQUENCE [LARGE SCALE GENOMIC DNA]</scope>
    <source>
        <strain evidence="2 3">3608</strain>
    </source>
</reference>
<feature type="compositionally biased region" description="Polar residues" evidence="1">
    <location>
        <begin position="246"/>
        <end position="271"/>
    </location>
</feature>
<dbReference type="AlphaFoldDB" id="A0A0F7ZTQ2"/>
<feature type="compositionally biased region" description="Basic and acidic residues" evidence="1">
    <location>
        <begin position="619"/>
        <end position="629"/>
    </location>
</feature>
<proteinExistence type="predicted"/>
<gene>
    <name evidence="2" type="ORF">HIM_07064</name>
</gene>
<evidence type="ECO:0000313" key="3">
    <source>
        <dbReference type="Proteomes" id="UP000054481"/>
    </source>
</evidence>
<dbReference type="Proteomes" id="UP000054481">
    <property type="component" value="Unassembled WGS sequence"/>
</dbReference>
<name>A0A0F7ZTQ2_9HYPO</name>
<organism evidence="2 3">
    <name type="scientific">Hirsutella minnesotensis 3608</name>
    <dbReference type="NCBI Taxonomy" id="1043627"/>
    <lineage>
        <taxon>Eukaryota</taxon>
        <taxon>Fungi</taxon>
        <taxon>Dikarya</taxon>
        <taxon>Ascomycota</taxon>
        <taxon>Pezizomycotina</taxon>
        <taxon>Sordariomycetes</taxon>
        <taxon>Hypocreomycetidae</taxon>
        <taxon>Hypocreales</taxon>
        <taxon>Ophiocordycipitaceae</taxon>
        <taxon>Hirsutella</taxon>
    </lineage>
</organism>
<feature type="compositionally biased region" description="Polar residues" evidence="1">
    <location>
        <begin position="478"/>
        <end position="487"/>
    </location>
</feature>
<feature type="compositionally biased region" description="Polar residues" evidence="1">
    <location>
        <begin position="336"/>
        <end position="345"/>
    </location>
</feature>
<evidence type="ECO:0000256" key="1">
    <source>
        <dbReference type="SAM" id="MobiDB-lite"/>
    </source>
</evidence>
<sequence length="629" mass="66563">MQTGTSTFLRLRAPRAREMRSELKEEIKDPLLKNHPVPTLPAEAREPLGITRKRRHSLELAMTGATAAAHHRAFSNTVGHDGGQSTTHGFSSRSVQMPATAFSIQTTQIPATSGDIGRDMGQAFAPGPRAPVAQMRAVPVSTPMMHHQAVVSGSDGADSQMLPPAAVAQNAEMHSMPFPTLSAQYSATAAAEGSRARTDARMSNASSGQTLALPNPAPAAQRSATPIGLVRESARYKAGSVGRGSGRSQITPDGHSVSTAAANRGKSSTLRRATRILRTPSRIPFPRSSQRGNLFENGDNGEEDADTLGGVPQLLGRSRQARESSVPSRAAATSRRMPSQSTALSLPSGRTYPGRNNSQVSPQLTCTNSNIANQQAAIMAAFSQGTTLSREELGDMYRARYARPNAAKDGQRPAKASNQPLSLGQSGSSRATAINVASDPLEPPSPSASRNLHQGSLPTPVIAQPHLGSPASRPSHGSLFSGSTPDLGSSPPKVGDWGRLQQTSIDPSFLSLATQQPLANPGRSQGINEYVNPIDLLRMPSLALTQALGADATQQQVGTPWGIDFQPDNANQAFWGPASGSNHVTSFPSGGDNRKRTAADDEEEDAREASSNKPRKRLRFDEKIDSYES</sequence>
<keyword evidence="3" id="KW-1185">Reference proteome</keyword>
<feature type="region of interest" description="Disordered" evidence="1">
    <location>
        <begin position="204"/>
        <end position="364"/>
    </location>
</feature>
<evidence type="ECO:0000313" key="2">
    <source>
        <dbReference type="EMBL" id="KJZ73508.1"/>
    </source>
</evidence>
<feature type="compositionally biased region" description="Polar residues" evidence="1">
    <location>
        <begin position="354"/>
        <end position="364"/>
    </location>
</feature>
<protein>
    <submittedName>
        <fullName evidence="2">Uncharacterized protein</fullName>
    </submittedName>
</protein>